<keyword evidence="3" id="KW-1185">Reference proteome</keyword>
<evidence type="ECO:0000313" key="3">
    <source>
        <dbReference type="Proteomes" id="UP000214588"/>
    </source>
</evidence>
<evidence type="ECO:0000313" key="2">
    <source>
        <dbReference type="EMBL" id="OWZ84955.1"/>
    </source>
</evidence>
<dbReference type="OrthoDB" id="161024at2"/>
<dbReference type="EMBL" id="NIQC01000001">
    <property type="protein sequence ID" value="OWZ84955.1"/>
    <property type="molecule type" value="Genomic_DNA"/>
</dbReference>
<evidence type="ECO:0008006" key="4">
    <source>
        <dbReference type="Google" id="ProtNLM"/>
    </source>
</evidence>
<sequence>MTMIDSFIRNLKPFKLWLKLSTLIFFGSALVFGVFSFLFPDVIINAFHGYFGEIEQMGDKIFGTNPFYGTAVLFWNNFTAVLVMIFMGIILALPTFFALLVNGGALGVLASILTLQGENPLVFYGLGILPHGIFEVPAILIAGGLGLKIGYQILFPPEGINRGSNLKNNIKAGIKILPGIIIMLAVAAVIEIFITPFMLGLVAEI</sequence>
<organism evidence="2 3">
    <name type="scientific">Natranaerobius trueperi</name>
    <dbReference type="NCBI Taxonomy" id="759412"/>
    <lineage>
        <taxon>Bacteria</taxon>
        <taxon>Bacillati</taxon>
        <taxon>Bacillota</taxon>
        <taxon>Clostridia</taxon>
        <taxon>Natranaerobiales</taxon>
        <taxon>Natranaerobiaceae</taxon>
        <taxon>Natranaerobius</taxon>
    </lineage>
</organism>
<keyword evidence="1" id="KW-0472">Membrane</keyword>
<gene>
    <name evidence="2" type="ORF">CDO51_00690</name>
</gene>
<dbReference type="PANTHER" id="PTHR35337">
    <property type="entry name" value="SLR1478 PROTEIN"/>
    <property type="match status" value="1"/>
</dbReference>
<dbReference type="AlphaFoldDB" id="A0A226C1A4"/>
<proteinExistence type="predicted"/>
<comment type="caution">
    <text evidence="2">The sequence shown here is derived from an EMBL/GenBank/DDBJ whole genome shotgun (WGS) entry which is preliminary data.</text>
</comment>
<accession>A0A226C1A4</accession>
<feature type="transmembrane region" description="Helical" evidence="1">
    <location>
        <begin position="136"/>
        <end position="155"/>
    </location>
</feature>
<evidence type="ECO:0000256" key="1">
    <source>
        <dbReference type="SAM" id="Phobius"/>
    </source>
</evidence>
<keyword evidence="1" id="KW-0812">Transmembrane</keyword>
<feature type="transmembrane region" description="Helical" evidence="1">
    <location>
        <begin position="20"/>
        <end position="47"/>
    </location>
</feature>
<feature type="transmembrane region" description="Helical" evidence="1">
    <location>
        <begin position="96"/>
        <end position="116"/>
    </location>
</feature>
<reference evidence="2 3" key="1">
    <citation type="submission" date="2017-06" db="EMBL/GenBank/DDBJ databases">
        <title>Draft Genome Sequence of Natranaerobius trueperi halophilic, alkalithermophilic bacteria from soda lakes.</title>
        <authorList>
            <person name="Zhao B."/>
        </authorList>
    </citation>
    <scope>NUCLEOTIDE SEQUENCE [LARGE SCALE GENOMIC DNA]</scope>
    <source>
        <strain evidence="2 3">DSM 18760</strain>
    </source>
</reference>
<feature type="transmembrane region" description="Helical" evidence="1">
    <location>
        <begin position="67"/>
        <end position="89"/>
    </location>
</feature>
<dbReference type="PANTHER" id="PTHR35337:SF1">
    <property type="entry name" value="SLR1478 PROTEIN"/>
    <property type="match status" value="1"/>
</dbReference>
<dbReference type="Proteomes" id="UP000214588">
    <property type="component" value="Unassembled WGS sequence"/>
</dbReference>
<dbReference type="Pfam" id="PF01944">
    <property type="entry name" value="SpoIIM"/>
    <property type="match status" value="1"/>
</dbReference>
<feature type="transmembrane region" description="Helical" evidence="1">
    <location>
        <begin position="176"/>
        <end position="199"/>
    </location>
</feature>
<keyword evidence="1" id="KW-1133">Transmembrane helix</keyword>
<name>A0A226C1A4_9FIRM</name>
<dbReference type="RefSeq" id="WP_089022379.1">
    <property type="nucleotide sequence ID" value="NZ_NIQC01000001.1"/>
</dbReference>
<dbReference type="InterPro" id="IPR002798">
    <property type="entry name" value="SpoIIM-like"/>
</dbReference>
<protein>
    <recommendedName>
        <fullName evidence="4">Stage II sporulation protein M</fullName>
    </recommendedName>
</protein>